<dbReference type="KEGG" id="aswu:HUW51_21265"/>
<gene>
    <name evidence="1" type="ORF">HUW51_21265</name>
</gene>
<dbReference type="RefSeq" id="WP_185271614.1">
    <property type="nucleotide sequence ID" value="NZ_CP055156.1"/>
</dbReference>
<reference evidence="1 2" key="1">
    <citation type="journal article" date="2018" name="Int. J. Syst. Evol. Microbiol.">
        <title>Adhaeribacter swui sp. nov., isolated from wet mud.</title>
        <authorList>
            <person name="Kim D.U."/>
            <person name="Kim K.W."/>
            <person name="Kang M.S."/>
            <person name="Kim J.Y."/>
            <person name="Jang J.H."/>
            <person name="Kim M.K."/>
        </authorList>
    </citation>
    <scope>NUCLEOTIDE SEQUENCE [LARGE SCALE GENOMIC DNA]</scope>
    <source>
        <strain evidence="1 2">KCTC 52873</strain>
    </source>
</reference>
<protein>
    <submittedName>
        <fullName evidence="1">Uncharacterized protein</fullName>
    </submittedName>
</protein>
<accession>A0A7G7GD89</accession>
<evidence type="ECO:0000313" key="1">
    <source>
        <dbReference type="EMBL" id="QNF35123.1"/>
    </source>
</evidence>
<evidence type="ECO:0000313" key="2">
    <source>
        <dbReference type="Proteomes" id="UP000515237"/>
    </source>
</evidence>
<sequence>MKNHHNCAKMNLSDFNKATQEECTAWLLQNGTYLADRHCQGSKVRLYHLGDFYAEVFHRSWDNQVYFVKGFKNENVLKLYLHTIQLAEL</sequence>
<keyword evidence="2" id="KW-1185">Reference proteome</keyword>
<dbReference type="EMBL" id="CP055156">
    <property type="protein sequence ID" value="QNF35123.1"/>
    <property type="molecule type" value="Genomic_DNA"/>
</dbReference>
<dbReference type="AlphaFoldDB" id="A0A7G7GD89"/>
<organism evidence="1 2">
    <name type="scientific">Adhaeribacter swui</name>
    <dbReference type="NCBI Taxonomy" id="2086471"/>
    <lineage>
        <taxon>Bacteria</taxon>
        <taxon>Pseudomonadati</taxon>
        <taxon>Bacteroidota</taxon>
        <taxon>Cytophagia</taxon>
        <taxon>Cytophagales</taxon>
        <taxon>Hymenobacteraceae</taxon>
        <taxon>Adhaeribacter</taxon>
    </lineage>
</organism>
<name>A0A7G7GD89_9BACT</name>
<proteinExistence type="predicted"/>
<dbReference type="Proteomes" id="UP000515237">
    <property type="component" value="Chromosome"/>
</dbReference>